<proteinExistence type="predicted"/>
<keyword evidence="2" id="KW-1185">Reference proteome</keyword>
<accession>A0A5C7IJ36</accession>
<dbReference type="Gene3D" id="3.40.50.300">
    <property type="entry name" value="P-loop containing nucleotide triphosphate hydrolases"/>
    <property type="match status" value="1"/>
</dbReference>
<dbReference type="AlphaFoldDB" id="A0A5C7IJ36"/>
<dbReference type="EMBL" id="VAHF01000002">
    <property type="protein sequence ID" value="TXG69161.1"/>
    <property type="molecule type" value="Genomic_DNA"/>
</dbReference>
<dbReference type="InterPro" id="IPR027417">
    <property type="entry name" value="P-loop_NTPase"/>
</dbReference>
<protein>
    <submittedName>
        <fullName evidence="1">Uncharacterized protein</fullName>
    </submittedName>
</protein>
<gene>
    <name evidence="1" type="ORF">EZV62_004096</name>
</gene>
<dbReference type="Proteomes" id="UP000323000">
    <property type="component" value="Chromosome 2"/>
</dbReference>
<dbReference type="OrthoDB" id="347435at2759"/>
<sequence>MQDNSMHQIQNASAGNSCSCSALPTKPAQVSLVQDLLEFICSGPLLGKLSLTPERIADSIDKLSELYCIDIAIKLTIVIKVLIGSVVAAMKADYLLLEFTSLLIICCLMQYAYNGRGDRADPSTWQEVERSLTVVLFEDWMLGFKPLPMEVVKSVDPQLETVNKNLEVYYDAWDKFIMAWIVIKIKDPNCV</sequence>
<comment type="caution">
    <text evidence="1">The sequence shown here is derived from an EMBL/GenBank/DDBJ whole genome shotgun (WGS) entry which is preliminary data.</text>
</comment>
<name>A0A5C7IJ36_9ROSI</name>
<reference evidence="2" key="1">
    <citation type="journal article" date="2019" name="Gigascience">
        <title>De novo genome assembly of the endangered Acer yangbiense, a plant species with extremely small populations endemic to Yunnan Province, China.</title>
        <authorList>
            <person name="Yang J."/>
            <person name="Wariss H.M."/>
            <person name="Tao L."/>
            <person name="Zhang R."/>
            <person name="Yun Q."/>
            <person name="Hollingsworth P."/>
            <person name="Dao Z."/>
            <person name="Luo G."/>
            <person name="Guo H."/>
            <person name="Ma Y."/>
            <person name="Sun W."/>
        </authorList>
    </citation>
    <scope>NUCLEOTIDE SEQUENCE [LARGE SCALE GENOMIC DNA]</scope>
    <source>
        <strain evidence="2">cv. Malutang</strain>
    </source>
</reference>
<evidence type="ECO:0000313" key="1">
    <source>
        <dbReference type="EMBL" id="TXG69161.1"/>
    </source>
</evidence>
<evidence type="ECO:0000313" key="2">
    <source>
        <dbReference type="Proteomes" id="UP000323000"/>
    </source>
</evidence>
<organism evidence="1 2">
    <name type="scientific">Acer yangbiense</name>
    <dbReference type="NCBI Taxonomy" id="1000413"/>
    <lineage>
        <taxon>Eukaryota</taxon>
        <taxon>Viridiplantae</taxon>
        <taxon>Streptophyta</taxon>
        <taxon>Embryophyta</taxon>
        <taxon>Tracheophyta</taxon>
        <taxon>Spermatophyta</taxon>
        <taxon>Magnoliopsida</taxon>
        <taxon>eudicotyledons</taxon>
        <taxon>Gunneridae</taxon>
        <taxon>Pentapetalae</taxon>
        <taxon>rosids</taxon>
        <taxon>malvids</taxon>
        <taxon>Sapindales</taxon>
        <taxon>Sapindaceae</taxon>
        <taxon>Hippocastanoideae</taxon>
        <taxon>Acereae</taxon>
        <taxon>Acer</taxon>
    </lineage>
</organism>